<keyword evidence="11" id="KW-1185">Reference proteome</keyword>
<feature type="region of interest" description="Disordered" evidence="7">
    <location>
        <begin position="762"/>
        <end position="801"/>
    </location>
</feature>
<evidence type="ECO:0000313" key="11">
    <source>
        <dbReference type="Proteomes" id="UP000274822"/>
    </source>
</evidence>
<keyword evidence="3" id="KW-0645">Protease</keyword>
<dbReference type="PANTHER" id="PTHR43982:SF6">
    <property type="entry name" value="UBIQUITIN CARBOXYL-TERMINAL HYDROLASE 2-RELATED"/>
    <property type="match status" value="1"/>
</dbReference>
<evidence type="ECO:0000256" key="2">
    <source>
        <dbReference type="ARBA" id="ARBA00012759"/>
    </source>
</evidence>
<protein>
    <recommendedName>
        <fullName evidence="2">ubiquitinyl hydrolase 1</fullName>
        <ecNumber evidence="2">3.4.19.12</ecNumber>
    </recommendedName>
</protein>
<dbReference type="GO" id="GO:0004843">
    <property type="term" value="F:cysteine-type deubiquitinase activity"/>
    <property type="evidence" value="ECO:0007669"/>
    <property type="project" value="UniProtKB-EC"/>
</dbReference>
<dbReference type="EMBL" id="RBNJ01004830">
    <property type="protein sequence ID" value="RUS29683.1"/>
    <property type="molecule type" value="Genomic_DNA"/>
</dbReference>
<feature type="region of interest" description="Disordered" evidence="7">
    <location>
        <begin position="670"/>
        <end position="745"/>
    </location>
</feature>
<keyword evidence="4" id="KW-0833">Ubl conjugation pathway</keyword>
<feature type="region of interest" description="Disordered" evidence="7">
    <location>
        <begin position="820"/>
        <end position="863"/>
    </location>
</feature>
<evidence type="ECO:0000256" key="1">
    <source>
        <dbReference type="ARBA" id="ARBA00000707"/>
    </source>
</evidence>
<evidence type="ECO:0000256" key="3">
    <source>
        <dbReference type="ARBA" id="ARBA00022670"/>
    </source>
</evidence>
<keyword evidence="5" id="KW-0378">Hydrolase</keyword>
<feature type="domain" description="UCH repeated" evidence="9">
    <location>
        <begin position="442"/>
        <end position="506"/>
    </location>
</feature>
<comment type="catalytic activity">
    <reaction evidence="1">
        <text>Thiol-dependent hydrolysis of ester, thioester, amide, peptide and isopeptide bonds formed by the C-terminal Gly of ubiquitin (a 76-residue protein attached to proteins as an intracellular targeting signal).</text>
        <dbReference type="EC" id="3.4.19.12"/>
    </reaction>
</comment>
<feature type="region of interest" description="Disordered" evidence="7">
    <location>
        <begin position="1"/>
        <end position="36"/>
    </location>
</feature>
<evidence type="ECO:0000256" key="7">
    <source>
        <dbReference type="SAM" id="MobiDB-lite"/>
    </source>
</evidence>
<dbReference type="PANTHER" id="PTHR43982">
    <property type="entry name" value="UBIQUITIN CARBOXYL-TERMINAL HYDROLASE"/>
    <property type="match status" value="1"/>
</dbReference>
<evidence type="ECO:0000259" key="8">
    <source>
        <dbReference type="Pfam" id="PF00443"/>
    </source>
</evidence>
<feature type="compositionally biased region" description="Basic and acidic residues" evidence="7">
    <location>
        <begin position="678"/>
        <end position="698"/>
    </location>
</feature>
<feature type="domain" description="Peptidase C19 ubiquitin carboxyl-terminal hydrolase" evidence="8">
    <location>
        <begin position="858"/>
        <end position="1165"/>
    </location>
</feature>
<dbReference type="GO" id="GO:0061136">
    <property type="term" value="P:regulation of proteasomal protein catabolic process"/>
    <property type="evidence" value="ECO:0007669"/>
    <property type="project" value="TreeGrafter"/>
</dbReference>
<dbReference type="Proteomes" id="UP000274822">
    <property type="component" value="Unassembled WGS sequence"/>
</dbReference>
<accession>A0A433QIR1</accession>
<dbReference type="EC" id="3.4.19.12" evidence="2"/>
<feature type="domain" description="UCH repeated" evidence="9">
    <location>
        <begin position="374"/>
        <end position="424"/>
    </location>
</feature>
<comment type="caution">
    <text evidence="10">The sequence shown here is derived from an EMBL/GenBank/DDBJ whole genome shotgun (WGS) entry which is preliminary data.</text>
</comment>
<feature type="compositionally biased region" description="Low complexity" evidence="7">
    <location>
        <begin position="75"/>
        <end position="112"/>
    </location>
</feature>
<dbReference type="Gene3D" id="3.90.70.10">
    <property type="entry name" value="Cysteine proteinases"/>
    <property type="match status" value="1"/>
</dbReference>
<sequence>MTTHTPPQQQPPALPARRNAQPPATTTTTTQPAFPGAKTPASWLLWFSDQYLGNVDHQHDFVLPIQFDPVRPVAGTSSTTTGNGTEPATTTATTAEATTTTDAAATVDASEPASDERPPSPPPRDLKESVSETVEEQRALSVSHDHSIVIVCKVCRRWFTLATPRSTDTEFSPFSGTCTGSEYPTHHLHADNSNYFKCCGCMYCLTFSMDEPVISAQIYENLKKNRTVVTSFAAAAGAQIQPTVGTTLETVAKYVENALGGCKRKINENNENFKQRVRYDEASIALLNAFKFTHNDDHFFPPDLNPTTTSHLLRGLNELRLILTEIRHKPEGYISHFISATQTLTTLLGNTHKLRPPQTTYTAPIKDIRPIAPSYDVLGVVPEMADEVITWAYRLACKEQPSCIGELLDALTGLAKGRKSLALETEVLTEKSKGLVGEEELREAYDHFGVPVGSGEGRNGGLDDETLLGVFDVKCTDEPGRLKLHRECLQVISRGRKSQRLKRFLETGDRDGGGGTTDRGGCANVGSRGFLGEVSILYVQIEKHTKSLPSSFCTNASSPQLQKACGTEQHWQYVLSQLALAGEARGRGVDEYYFTLRDLRETVLAMDQHVEDETDAEWQPKKIGGQTVDKREVIRAKRFVALLRSLFLELTHTTRKSINPEHELAYMALTSAKEEEENERRREKERQDEETKRQRDATDLPGLIDEEDTAEGKNKEKQPDDDERTLPGSEPDTTDAVPILDPIPMSLSTQPSFLAMEGVEIDLTGDTDGDSPAVPPVPATDESASPTLPPAYDDSGETAPLLPEKGALLDAEIDERVHMKPDDANPHVPPMPISGVYGPHGPPPGWTPASTAGGGTSSSLGQDSTKMLFGRQQDVTECMDNAMYLLQMALKPLSLSDSREQLRDMVKDLFYGEMEQILTYRDLETDRPITTSKIETFGHLIVDAAEGKDLYDGLDEYFFASNVGDFQGGAEAMREVVIKSLPPVLQIQVQRVQFDRTTANVYKSNAFLRFDKSIYLDRYLASNHADLKGRRAEGREWRKEMDAAKARVGQVMTNGRYPMTVPEMLEATIGVLKRGRANPDEPTSEDEEFIRVTRMLEFEAQRLRDMVKGELGREILNAVPYIFMCVCVFVCDQENLYSLRSQLKMQYEDLRDCEYRIHAVFVHQGWIWLFLVWDRPLKVSSYLSTRADLRDQDKRITVIIGYISMILKKNSGGSQRVGGLRRYYRINGKSIFRRLRSGIRLKTTGQHGVSDKGRMTNEEVT</sequence>
<evidence type="ECO:0000256" key="5">
    <source>
        <dbReference type="ARBA" id="ARBA00022801"/>
    </source>
</evidence>
<reference evidence="10 11" key="1">
    <citation type="journal article" date="2018" name="New Phytol.">
        <title>Phylogenomics of Endogonaceae and evolution of mycorrhizas within Mucoromycota.</title>
        <authorList>
            <person name="Chang Y."/>
            <person name="Desiro A."/>
            <person name="Na H."/>
            <person name="Sandor L."/>
            <person name="Lipzen A."/>
            <person name="Clum A."/>
            <person name="Barry K."/>
            <person name="Grigoriev I.V."/>
            <person name="Martin F.M."/>
            <person name="Stajich J.E."/>
            <person name="Smith M.E."/>
            <person name="Bonito G."/>
            <person name="Spatafora J.W."/>
        </authorList>
    </citation>
    <scope>NUCLEOTIDE SEQUENCE [LARGE SCALE GENOMIC DNA]</scope>
    <source>
        <strain evidence="10 11">AD002</strain>
    </source>
</reference>
<name>A0A433QIR1_9FUNG</name>
<evidence type="ECO:0000256" key="4">
    <source>
        <dbReference type="ARBA" id="ARBA00022786"/>
    </source>
</evidence>
<evidence type="ECO:0000259" key="9">
    <source>
        <dbReference type="Pfam" id="PF13446"/>
    </source>
</evidence>
<keyword evidence="6" id="KW-0788">Thiol protease</keyword>
<dbReference type="SUPFAM" id="SSF54001">
    <property type="entry name" value="Cysteine proteinases"/>
    <property type="match status" value="1"/>
</dbReference>
<dbReference type="AlphaFoldDB" id="A0A433QIR1"/>
<dbReference type="Pfam" id="PF13446">
    <property type="entry name" value="RPT"/>
    <property type="match status" value="2"/>
</dbReference>
<feature type="region of interest" description="Disordered" evidence="7">
    <location>
        <begin position="74"/>
        <end position="133"/>
    </location>
</feature>
<dbReference type="GO" id="GO:0070628">
    <property type="term" value="F:proteasome binding"/>
    <property type="evidence" value="ECO:0007669"/>
    <property type="project" value="TreeGrafter"/>
</dbReference>
<dbReference type="InterPro" id="IPR038765">
    <property type="entry name" value="Papain-like_cys_pep_sf"/>
</dbReference>
<dbReference type="InterPro" id="IPR025305">
    <property type="entry name" value="UCH_repeat_domain"/>
</dbReference>
<dbReference type="GO" id="GO:0016579">
    <property type="term" value="P:protein deubiquitination"/>
    <property type="evidence" value="ECO:0007669"/>
    <property type="project" value="InterPro"/>
</dbReference>
<dbReference type="InterPro" id="IPR001394">
    <property type="entry name" value="Peptidase_C19_UCH"/>
</dbReference>
<feature type="compositionally biased region" description="Basic and acidic residues" evidence="7">
    <location>
        <begin position="114"/>
        <end position="133"/>
    </location>
</feature>
<dbReference type="GO" id="GO:0043161">
    <property type="term" value="P:proteasome-mediated ubiquitin-dependent protein catabolic process"/>
    <property type="evidence" value="ECO:0007669"/>
    <property type="project" value="InterPro"/>
</dbReference>
<proteinExistence type="predicted"/>
<dbReference type="Pfam" id="PF00443">
    <property type="entry name" value="UCH"/>
    <property type="match status" value="1"/>
</dbReference>
<organism evidence="10 11">
    <name type="scientific">Jimgerdemannia flammicorona</name>
    <dbReference type="NCBI Taxonomy" id="994334"/>
    <lineage>
        <taxon>Eukaryota</taxon>
        <taxon>Fungi</taxon>
        <taxon>Fungi incertae sedis</taxon>
        <taxon>Mucoromycota</taxon>
        <taxon>Mucoromycotina</taxon>
        <taxon>Endogonomycetes</taxon>
        <taxon>Endogonales</taxon>
        <taxon>Endogonaceae</taxon>
        <taxon>Jimgerdemannia</taxon>
    </lineage>
</organism>
<evidence type="ECO:0000313" key="10">
    <source>
        <dbReference type="EMBL" id="RUS29683.1"/>
    </source>
</evidence>
<gene>
    <name evidence="10" type="ORF">BC938DRAFT_480368</name>
</gene>
<feature type="compositionally biased region" description="Low complexity" evidence="7">
    <location>
        <begin position="15"/>
        <end position="33"/>
    </location>
</feature>
<evidence type="ECO:0000256" key="6">
    <source>
        <dbReference type="ARBA" id="ARBA00022807"/>
    </source>
</evidence>
<dbReference type="InterPro" id="IPR044635">
    <property type="entry name" value="UBP14-like"/>
</dbReference>